<name>A0A5J4L3X7_9ZZZZ</name>
<protein>
    <submittedName>
        <fullName evidence="3">Glycosyltransferase family 9 protein</fullName>
    </submittedName>
</protein>
<dbReference type="AlphaFoldDB" id="A0A5J4L3X7"/>
<evidence type="ECO:0000256" key="2">
    <source>
        <dbReference type="ARBA" id="ARBA00022679"/>
    </source>
</evidence>
<accession>A0A5J4L3X7</accession>
<dbReference type="GO" id="GO:0009244">
    <property type="term" value="P:lipopolysaccharide core region biosynthetic process"/>
    <property type="evidence" value="ECO:0007669"/>
    <property type="project" value="TreeGrafter"/>
</dbReference>
<dbReference type="GO" id="GO:0005829">
    <property type="term" value="C:cytosol"/>
    <property type="evidence" value="ECO:0007669"/>
    <property type="project" value="TreeGrafter"/>
</dbReference>
<organism evidence="3">
    <name type="scientific">hot springs metagenome</name>
    <dbReference type="NCBI Taxonomy" id="433727"/>
    <lineage>
        <taxon>unclassified sequences</taxon>
        <taxon>metagenomes</taxon>
        <taxon>ecological metagenomes</taxon>
    </lineage>
</organism>
<dbReference type="PANTHER" id="PTHR30160:SF1">
    <property type="entry name" value="LIPOPOLYSACCHARIDE 1,2-N-ACETYLGLUCOSAMINETRANSFERASE-RELATED"/>
    <property type="match status" value="1"/>
</dbReference>
<reference evidence="3" key="1">
    <citation type="submission" date="2019-10" db="EMBL/GenBank/DDBJ databases">
        <title>Metagenomic sequencing of thiosulfate-disproportionating enrichment culture.</title>
        <authorList>
            <person name="Umezawa K."/>
            <person name="Kojima H."/>
            <person name="Fukui M."/>
        </authorList>
    </citation>
    <scope>NUCLEOTIDE SEQUENCE</scope>
    <source>
        <strain evidence="3">45J</strain>
    </source>
</reference>
<keyword evidence="1" id="KW-0328">Glycosyltransferase</keyword>
<dbReference type="EMBL" id="BLAB01000001">
    <property type="protein sequence ID" value="GER93551.1"/>
    <property type="molecule type" value="Genomic_DNA"/>
</dbReference>
<dbReference type="SUPFAM" id="SSF53756">
    <property type="entry name" value="UDP-Glycosyltransferase/glycogen phosphorylase"/>
    <property type="match status" value="1"/>
</dbReference>
<evidence type="ECO:0000256" key="1">
    <source>
        <dbReference type="ARBA" id="ARBA00022676"/>
    </source>
</evidence>
<dbReference type="InterPro" id="IPR002201">
    <property type="entry name" value="Glyco_trans_9"/>
</dbReference>
<keyword evidence="2 3" id="KW-0808">Transferase</keyword>
<dbReference type="Pfam" id="PF01075">
    <property type="entry name" value="Glyco_transf_9"/>
    <property type="match status" value="1"/>
</dbReference>
<dbReference type="PANTHER" id="PTHR30160">
    <property type="entry name" value="TETRAACYLDISACCHARIDE 4'-KINASE-RELATED"/>
    <property type="match status" value="1"/>
</dbReference>
<dbReference type="InterPro" id="IPR051199">
    <property type="entry name" value="LPS_LOS_Heptosyltrfase"/>
</dbReference>
<sequence length="337" mass="38478">MKKILFIRRDNIGDLICTTPAIYAVRQKYPDAKIGILVNSYNADAIINNPDIDEIYVYEKAKHVPEKNKLSVWWSNLKVLMRIRKEQYDVAIGCGSYSPRLVRYTYMTGAAVRIGYLSKNVDKSKSYNMPMCEPEKPLHEVEMVFNLLSPLDINNTPSPLRIFPLSDETQKVKNFLNISDIKEGKPLITFHISSRRPENRWPIDKFIELARLIISRYDANILLLWSPGSEKNPYHPGDDEKAELIIKSVPQIIPYRTNHLRELIAVLSFANLVVCLDGGAMHIAAALGKPIVTIWGSTNPDRWRPWGVKHIILQDENKKAENISIEAVFNAVEKLLA</sequence>
<dbReference type="GO" id="GO:0008713">
    <property type="term" value="F:ADP-heptose-lipopolysaccharide heptosyltransferase activity"/>
    <property type="evidence" value="ECO:0007669"/>
    <property type="project" value="TreeGrafter"/>
</dbReference>
<proteinExistence type="predicted"/>
<evidence type="ECO:0000313" key="3">
    <source>
        <dbReference type="EMBL" id="GER93551.1"/>
    </source>
</evidence>
<comment type="caution">
    <text evidence="3">The sequence shown here is derived from an EMBL/GenBank/DDBJ whole genome shotgun (WGS) entry which is preliminary data.</text>
</comment>
<dbReference type="Gene3D" id="3.40.50.2000">
    <property type="entry name" value="Glycogen Phosphorylase B"/>
    <property type="match status" value="2"/>
</dbReference>
<dbReference type="CDD" id="cd03789">
    <property type="entry name" value="GT9_LPS_heptosyltransferase"/>
    <property type="match status" value="1"/>
</dbReference>
<gene>
    <name evidence="3" type="ORF">A45J_1297</name>
</gene>